<protein>
    <submittedName>
        <fullName evidence="1">Uncharacterized protein</fullName>
    </submittedName>
</protein>
<evidence type="ECO:0000313" key="1">
    <source>
        <dbReference type="EMBL" id="APF17944.1"/>
    </source>
</evidence>
<dbReference type="EMBL" id="CP018099">
    <property type="protein sequence ID" value="APF17944.1"/>
    <property type="molecule type" value="Genomic_DNA"/>
</dbReference>
<organism evidence="1 2">
    <name type="scientific">Caldithrix abyssi DSM 13497</name>
    <dbReference type="NCBI Taxonomy" id="880073"/>
    <lineage>
        <taxon>Bacteria</taxon>
        <taxon>Pseudomonadati</taxon>
        <taxon>Calditrichota</taxon>
        <taxon>Calditrichia</taxon>
        <taxon>Calditrichales</taxon>
        <taxon>Calditrichaceae</taxon>
        <taxon>Caldithrix</taxon>
    </lineage>
</organism>
<gene>
    <name evidence="1" type="ORF">Cabys_1195</name>
</gene>
<dbReference type="KEGG" id="caby:Cabys_1195"/>
<proteinExistence type="predicted"/>
<dbReference type="AlphaFoldDB" id="A0A1J1C7Q9"/>
<accession>A0A1J1C7Q9</accession>
<dbReference type="InterPro" id="IPR011990">
    <property type="entry name" value="TPR-like_helical_dom_sf"/>
</dbReference>
<dbReference type="Proteomes" id="UP000183868">
    <property type="component" value="Chromosome"/>
</dbReference>
<sequence length="324" mass="39581">MNLIEIKINLLSGKQNLKNEYMTTIFDLFDNILEEAEREFYRHRFEQALEKWQSYYQITAKVEYNLIIKEIKKLVKEINPAKIKSLSDLHRCFRLLRQRYLEKQIHPYTYRIFTKLLTDLYEKEFKTHAEEDDLATHAIFLYLEGDLEKAKRLLERYLEKDTENMEARVFEGHIYLKQGEQKKAIAVLTKNLFLAADQLYEDDLYLSQFKMLYGRLHSEYGRKDVALWLLAFEAWFRNYLVFEQDEGFYKIMLRKEQNERIIRVKYTLAEKYRHFVRCLYISEYSRLFIKTNKGMINEIETYMEQLDVALFTRYRKKRKPLKMN</sequence>
<reference evidence="1 2" key="1">
    <citation type="submission" date="2016-11" db="EMBL/GenBank/DDBJ databases">
        <title>Genomic analysis of Caldithrix abyssi and proposal of a novel bacterial phylum Caldithrichaeota.</title>
        <authorList>
            <person name="Kublanov I."/>
            <person name="Sigalova O."/>
            <person name="Gavrilov S."/>
            <person name="Lebedinsky A."/>
            <person name="Ivanova N."/>
            <person name="Daum C."/>
            <person name="Reddy T."/>
            <person name="Klenk H.P."/>
            <person name="Goker M."/>
            <person name="Reva O."/>
            <person name="Miroshnichenko M."/>
            <person name="Kyprides N."/>
            <person name="Woyke T."/>
            <person name="Gelfand M."/>
        </authorList>
    </citation>
    <scope>NUCLEOTIDE SEQUENCE [LARGE SCALE GENOMIC DNA]</scope>
    <source>
        <strain evidence="1 2">LF13</strain>
    </source>
</reference>
<evidence type="ECO:0000313" key="2">
    <source>
        <dbReference type="Proteomes" id="UP000183868"/>
    </source>
</evidence>
<dbReference type="SUPFAM" id="SSF48452">
    <property type="entry name" value="TPR-like"/>
    <property type="match status" value="1"/>
</dbReference>
<name>A0A1J1C7Q9_CALAY</name>
<dbReference type="Pfam" id="PF14559">
    <property type="entry name" value="TPR_19"/>
    <property type="match status" value="1"/>
</dbReference>
<dbReference type="Gene3D" id="1.25.40.10">
    <property type="entry name" value="Tetratricopeptide repeat domain"/>
    <property type="match status" value="1"/>
</dbReference>